<reference evidence="1 2" key="1">
    <citation type="submission" date="2016-10" db="EMBL/GenBank/DDBJ databases">
        <authorList>
            <person name="de Groot N.N."/>
        </authorList>
    </citation>
    <scope>NUCLEOTIDE SEQUENCE [LARGE SCALE GENOMIC DNA]</scope>
    <source>
        <strain evidence="1 2">DSM 43019</strain>
    </source>
</reference>
<dbReference type="AlphaFoldDB" id="A0A1I2BZ67"/>
<proteinExistence type="predicted"/>
<keyword evidence="2" id="KW-1185">Reference proteome</keyword>
<evidence type="ECO:0000313" key="1">
    <source>
        <dbReference type="EMBL" id="SFE61304.1"/>
    </source>
</evidence>
<name>A0A1I2BZ67_9ACTN</name>
<gene>
    <name evidence="1" type="ORF">SAMN05421541_102608</name>
</gene>
<sequence>MLPEPMPIDFGSWFRAGARSRKSRLQHLALTFTPRLVNTYEAFVINSVKLSVQSIQRPMLLYSKRHLVKSVLVGGGPKSFVPQMP</sequence>
<evidence type="ECO:0000313" key="2">
    <source>
        <dbReference type="Proteomes" id="UP000199645"/>
    </source>
</evidence>
<dbReference type="Proteomes" id="UP000199645">
    <property type="component" value="Unassembled WGS sequence"/>
</dbReference>
<dbReference type="EMBL" id="FONV01000002">
    <property type="protein sequence ID" value="SFE61304.1"/>
    <property type="molecule type" value="Genomic_DNA"/>
</dbReference>
<organism evidence="1 2">
    <name type="scientific">Actinoplanes philippinensis</name>
    <dbReference type="NCBI Taxonomy" id="35752"/>
    <lineage>
        <taxon>Bacteria</taxon>
        <taxon>Bacillati</taxon>
        <taxon>Actinomycetota</taxon>
        <taxon>Actinomycetes</taxon>
        <taxon>Micromonosporales</taxon>
        <taxon>Micromonosporaceae</taxon>
        <taxon>Actinoplanes</taxon>
    </lineage>
</organism>
<accession>A0A1I2BZ67</accession>
<protein>
    <submittedName>
        <fullName evidence="1">Uncharacterized protein</fullName>
    </submittedName>
</protein>